<dbReference type="InterPro" id="IPR003385">
    <property type="entry name" value="Glyco_hydro_77"/>
</dbReference>
<dbReference type="Pfam" id="PF02446">
    <property type="entry name" value="Glyco_hydro_77"/>
    <property type="match status" value="1"/>
</dbReference>
<keyword evidence="6" id="KW-0119">Carbohydrate metabolism</keyword>
<evidence type="ECO:0000256" key="2">
    <source>
        <dbReference type="ARBA" id="ARBA00005684"/>
    </source>
</evidence>
<organism evidence="9 10">
    <name type="scientific">Rotaria sordida</name>
    <dbReference type="NCBI Taxonomy" id="392033"/>
    <lineage>
        <taxon>Eukaryota</taxon>
        <taxon>Metazoa</taxon>
        <taxon>Spiralia</taxon>
        <taxon>Gnathifera</taxon>
        <taxon>Rotifera</taxon>
        <taxon>Eurotatoria</taxon>
        <taxon>Bdelloidea</taxon>
        <taxon>Philodinida</taxon>
        <taxon>Philodinidae</taxon>
        <taxon>Rotaria</taxon>
    </lineage>
</organism>
<evidence type="ECO:0000256" key="1">
    <source>
        <dbReference type="ARBA" id="ARBA00000439"/>
    </source>
</evidence>
<reference evidence="9" key="1">
    <citation type="submission" date="2021-02" db="EMBL/GenBank/DDBJ databases">
        <authorList>
            <person name="Nowell W R."/>
        </authorList>
    </citation>
    <scope>NUCLEOTIDE SEQUENCE</scope>
</reference>
<evidence type="ECO:0000256" key="8">
    <source>
        <dbReference type="ARBA" id="ARBA00031501"/>
    </source>
</evidence>
<keyword evidence="5" id="KW-0808">Transferase</keyword>
<comment type="caution">
    <text evidence="9">The sequence shown here is derived from an EMBL/GenBank/DDBJ whole genome shotgun (WGS) entry which is preliminary data.</text>
</comment>
<evidence type="ECO:0000256" key="5">
    <source>
        <dbReference type="ARBA" id="ARBA00022679"/>
    </source>
</evidence>
<evidence type="ECO:0000256" key="4">
    <source>
        <dbReference type="ARBA" id="ARBA00022676"/>
    </source>
</evidence>
<protein>
    <recommendedName>
        <fullName evidence="3">4-alpha-glucanotransferase</fullName>
        <ecNumber evidence="3">2.4.1.25</ecNumber>
    </recommendedName>
    <alternativeName>
        <fullName evidence="7">Amylomaltase</fullName>
    </alternativeName>
    <alternativeName>
        <fullName evidence="8">Disproportionating enzyme</fullName>
    </alternativeName>
</protein>
<evidence type="ECO:0000313" key="10">
    <source>
        <dbReference type="Proteomes" id="UP000663864"/>
    </source>
</evidence>
<keyword evidence="4" id="KW-0328">Glycosyltransferase</keyword>
<name>A0A814IXJ6_9BILA</name>
<dbReference type="Proteomes" id="UP000663864">
    <property type="component" value="Unassembled WGS sequence"/>
</dbReference>
<comment type="similarity">
    <text evidence="2">Belongs to the disproportionating enzyme family.</text>
</comment>
<dbReference type="SUPFAM" id="SSF51445">
    <property type="entry name" value="(Trans)glycosidases"/>
    <property type="match status" value="1"/>
</dbReference>
<dbReference type="AlphaFoldDB" id="A0A814IXJ6"/>
<evidence type="ECO:0000256" key="7">
    <source>
        <dbReference type="ARBA" id="ARBA00031423"/>
    </source>
</evidence>
<dbReference type="InterPro" id="IPR017853">
    <property type="entry name" value="GH"/>
</dbReference>
<evidence type="ECO:0000313" key="9">
    <source>
        <dbReference type="EMBL" id="CAF1030428.1"/>
    </source>
</evidence>
<dbReference type="EC" id="2.4.1.25" evidence="3"/>
<evidence type="ECO:0000256" key="6">
    <source>
        <dbReference type="ARBA" id="ARBA00023277"/>
    </source>
</evidence>
<accession>A0A814IXJ6</accession>
<gene>
    <name evidence="9" type="ORF">ZHD862_LOCUS14015</name>
</gene>
<sequence length="84" mass="9781">MQSASNAAIIQMQDLLNVETRMNEPGTPADMDHNGPQNWSWRFQWSQLTSDIRTRLKTFTQMYGRDLKYGKSIPPEDMIMEDSK</sequence>
<comment type="catalytic activity">
    <reaction evidence="1">
        <text>Transfers a segment of a (1-&gt;4)-alpha-D-glucan to a new position in an acceptor, which may be glucose or a (1-&gt;4)-alpha-D-glucan.</text>
        <dbReference type="EC" id="2.4.1.25"/>
    </reaction>
</comment>
<evidence type="ECO:0000256" key="3">
    <source>
        <dbReference type="ARBA" id="ARBA00012560"/>
    </source>
</evidence>
<dbReference type="GO" id="GO:0005975">
    <property type="term" value="P:carbohydrate metabolic process"/>
    <property type="evidence" value="ECO:0007669"/>
    <property type="project" value="InterPro"/>
</dbReference>
<dbReference type="GO" id="GO:0004134">
    <property type="term" value="F:4-alpha-glucanotransferase activity"/>
    <property type="evidence" value="ECO:0007669"/>
    <property type="project" value="UniProtKB-EC"/>
</dbReference>
<proteinExistence type="inferred from homology"/>
<dbReference type="EMBL" id="CAJNOT010000594">
    <property type="protein sequence ID" value="CAF1030428.1"/>
    <property type="molecule type" value="Genomic_DNA"/>
</dbReference>
<dbReference type="Gene3D" id="3.20.20.80">
    <property type="entry name" value="Glycosidases"/>
    <property type="match status" value="1"/>
</dbReference>